<dbReference type="EMBL" id="JARYGZ010000002">
    <property type="protein sequence ID" value="MDH7639913.1"/>
    <property type="molecule type" value="Genomic_DNA"/>
</dbReference>
<keyword evidence="6" id="KW-0808">Transferase</keyword>
<evidence type="ECO:0000256" key="4">
    <source>
        <dbReference type="ARBA" id="ARBA00023136"/>
    </source>
</evidence>
<feature type="transmembrane region" description="Helical" evidence="5">
    <location>
        <begin position="74"/>
        <end position="94"/>
    </location>
</feature>
<keyword evidence="4 5" id="KW-0472">Membrane</keyword>
<dbReference type="PANTHER" id="PTHR12714">
    <property type="entry name" value="PROTEIN-S ISOPRENYLCYSTEINE O-METHYLTRANSFERASE"/>
    <property type="match status" value="1"/>
</dbReference>
<comment type="subcellular location">
    <subcellularLocation>
        <location evidence="1">Membrane</location>
        <topology evidence="1">Multi-pass membrane protein</topology>
    </subcellularLocation>
</comment>
<evidence type="ECO:0000256" key="1">
    <source>
        <dbReference type="ARBA" id="ARBA00004141"/>
    </source>
</evidence>
<proteinExistence type="predicted"/>
<accession>A0ABT6N473</accession>
<dbReference type="EC" id="2.1.1.100" evidence="6"/>
<keyword evidence="7" id="KW-1185">Reference proteome</keyword>
<keyword evidence="3 5" id="KW-1133">Transmembrane helix</keyword>
<evidence type="ECO:0000313" key="6">
    <source>
        <dbReference type="EMBL" id="MDH7639913.1"/>
    </source>
</evidence>
<dbReference type="Proteomes" id="UP001160625">
    <property type="component" value="Unassembled WGS sequence"/>
</dbReference>
<dbReference type="InterPro" id="IPR007269">
    <property type="entry name" value="ICMT_MeTrfase"/>
</dbReference>
<evidence type="ECO:0000256" key="3">
    <source>
        <dbReference type="ARBA" id="ARBA00022989"/>
    </source>
</evidence>
<dbReference type="Gene3D" id="1.20.120.1630">
    <property type="match status" value="1"/>
</dbReference>
<dbReference type="GO" id="GO:0004671">
    <property type="term" value="F:protein C-terminal S-isoprenylcysteine carboxyl O-methyltransferase activity"/>
    <property type="evidence" value="ECO:0007669"/>
    <property type="project" value="UniProtKB-EC"/>
</dbReference>
<dbReference type="Pfam" id="PF04140">
    <property type="entry name" value="ICMT"/>
    <property type="match status" value="1"/>
</dbReference>
<keyword evidence="2 5" id="KW-0812">Transmembrane</keyword>
<evidence type="ECO:0000256" key="2">
    <source>
        <dbReference type="ARBA" id="ARBA00022692"/>
    </source>
</evidence>
<evidence type="ECO:0000313" key="7">
    <source>
        <dbReference type="Proteomes" id="UP001160625"/>
    </source>
</evidence>
<gene>
    <name evidence="6" type="ORF">QGN17_14350</name>
</gene>
<feature type="transmembrane region" description="Helical" evidence="5">
    <location>
        <begin position="6"/>
        <end position="26"/>
    </location>
</feature>
<dbReference type="PANTHER" id="PTHR12714:SF24">
    <property type="entry name" value="SLR1182 PROTEIN"/>
    <property type="match status" value="1"/>
</dbReference>
<dbReference type="RefSeq" id="WP_281045275.1">
    <property type="nucleotide sequence ID" value="NZ_JARYGZ010000002.1"/>
</dbReference>
<dbReference type="EC" id="2.1.1.334" evidence="6"/>
<feature type="transmembrane region" description="Helical" evidence="5">
    <location>
        <begin position="38"/>
        <end position="54"/>
    </location>
</feature>
<reference evidence="6" key="1">
    <citation type="submission" date="2023-04" db="EMBL/GenBank/DDBJ databases">
        <title>Sphingomonas sp. MAHUQ-71 isolated from rice field.</title>
        <authorList>
            <person name="Huq M.A."/>
        </authorList>
    </citation>
    <scope>NUCLEOTIDE SEQUENCE</scope>
    <source>
        <strain evidence="6">MAHUQ-71</strain>
    </source>
</reference>
<keyword evidence="6" id="KW-0489">Methyltransferase</keyword>
<name>A0ABT6N473_9SPHN</name>
<evidence type="ECO:0000256" key="5">
    <source>
        <dbReference type="SAM" id="Phobius"/>
    </source>
</evidence>
<dbReference type="GO" id="GO:0032259">
    <property type="term" value="P:methylation"/>
    <property type="evidence" value="ECO:0007669"/>
    <property type="project" value="UniProtKB-KW"/>
</dbReference>
<organism evidence="6 7">
    <name type="scientific">Sphingomonas oryzagri</name>
    <dbReference type="NCBI Taxonomy" id="3042314"/>
    <lineage>
        <taxon>Bacteria</taxon>
        <taxon>Pseudomonadati</taxon>
        <taxon>Pseudomonadota</taxon>
        <taxon>Alphaproteobacteria</taxon>
        <taxon>Sphingomonadales</taxon>
        <taxon>Sphingomonadaceae</taxon>
        <taxon>Sphingomonas</taxon>
    </lineage>
</organism>
<comment type="caution">
    <text evidence="6">The sequence shown here is derived from an EMBL/GenBank/DDBJ whole genome shotgun (WGS) entry which is preliminary data.</text>
</comment>
<protein>
    <submittedName>
        <fullName evidence="6">Isoprenylcysteine carboxylmethyltransferase family protein</fullName>
        <ecNumber evidence="6">2.1.1.100</ecNumber>
        <ecNumber evidence="6">2.1.1.334</ecNumber>
    </submittedName>
</protein>
<sequence>MSIDLVATLLWWLFLLGWWAAALWVAKATTKAPAGRRLAYFAGFAIGFSLLFAGNHADARTSPTLWHAPPALDLALLAAQLTALAFAWWARVHLGKLWSGMLTLREGHRVVDTGPYALARHPIYTAFIAGSWFYALIEAKPLPLAGAAILTLVMTVKAKEEENFLRRELGATDYDAYAARVRMLIPLPR</sequence>